<feature type="domain" description="Chorismate-utilising enzyme C-terminal" evidence="1">
    <location>
        <begin position="112"/>
        <end position="368"/>
    </location>
</feature>
<evidence type="ECO:0000313" key="3">
    <source>
        <dbReference type="Proteomes" id="UP001500740"/>
    </source>
</evidence>
<dbReference type="InterPro" id="IPR019999">
    <property type="entry name" value="Anth_synth_I-like"/>
</dbReference>
<proteinExistence type="predicted"/>
<keyword evidence="3" id="KW-1185">Reference proteome</keyword>
<evidence type="ECO:0000313" key="2">
    <source>
        <dbReference type="EMBL" id="GAA0466713.1"/>
    </source>
</evidence>
<dbReference type="Gene3D" id="3.60.120.10">
    <property type="entry name" value="Anthranilate synthase"/>
    <property type="match status" value="1"/>
</dbReference>
<dbReference type="EMBL" id="BAAACZ010000018">
    <property type="protein sequence ID" value="GAA0466713.1"/>
    <property type="molecule type" value="Genomic_DNA"/>
</dbReference>
<reference evidence="2 3" key="1">
    <citation type="journal article" date="2019" name="Int. J. Syst. Evol. Microbiol.">
        <title>The Global Catalogue of Microorganisms (GCM) 10K type strain sequencing project: providing services to taxonomists for standard genome sequencing and annotation.</title>
        <authorList>
            <consortium name="The Broad Institute Genomics Platform"/>
            <consortium name="The Broad Institute Genome Sequencing Center for Infectious Disease"/>
            <person name="Wu L."/>
            <person name="Ma J."/>
        </authorList>
    </citation>
    <scope>NUCLEOTIDE SEQUENCE [LARGE SCALE GENOMIC DNA]</scope>
    <source>
        <strain evidence="2 3">JCM 14193</strain>
    </source>
</reference>
<accession>A0ABN1A3R7</accession>
<dbReference type="SUPFAM" id="SSF56752">
    <property type="entry name" value="D-aminoacid aminotransferase-like PLP-dependent enzymes"/>
    <property type="match status" value="1"/>
</dbReference>
<sequence>MSDVKLTFQFKHPWLKNHAMHFRNPITILQADTIGEVKTIIKQAEDYSKKGYYVGGFVSYEAAQAFIPHLPFHSVEELPYVWFGVFEESAQKGEVAVDETFFNTEWKPDTDKQAYEKAIETIHHLISKGMTYQVNYTLRLLAELSDVDSEAWFTQLTQAQQANYTALLQIGSHDLLSISPELFFASNGHTIETRPMKGTIRRGLTVEEDEKLKLQLSESVKDRAENVMIVDLLRNDVSQVAKAGTINVPQLFTIESYPTVHQMTSTVQAELKEEADLVDLFKALFPCGSITGAPKKSTMEQIYHLENSPREVYCGAIGILTPRGEAVFNVPIRTIIHNKETNQAVYGVGGGITWDSSAEGEYEETVDKARVLYRKPKSFKLLESMLLKDGVIDLEQEHMNRLTKSANYFNINLNDHPLKETFKAIKAYHQGEYKVRLLVDEEGDIQYELQDISNRPESLKIALALDPIKKENAFLYHKTTNRDVYNKRVRDDVDETLLWNEEGMITEFTTGNFAYLLEGKWYTPPVRDGLLPGTFREKLLSEKQISERSLAKDELTSVWELAFFNSVRGWKRVHLITE</sequence>
<dbReference type="SUPFAM" id="SSF56322">
    <property type="entry name" value="ADC synthase"/>
    <property type="match status" value="1"/>
</dbReference>
<gene>
    <name evidence="2" type="primary">pabB</name>
    <name evidence="2" type="ORF">GCM10008935_23280</name>
</gene>
<dbReference type="Proteomes" id="UP001500740">
    <property type="component" value="Unassembled WGS sequence"/>
</dbReference>
<dbReference type="Pfam" id="PF01063">
    <property type="entry name" value="Aminotran_4"/>
    <property type="match status" value="1"/>
</dbReference>
<dbReference type="PANTHER" id="PTHR11236:SF50">
    <property type="entry name" value="AMINODEOXYCHORISMATE SYNTHASE COMPONENT 1"/>
    <property type="match status" value="1"/>
</dbReference>
<dbReference type="InterPro" id="IPR001544">
    <property type="entry name" value="Aminotrans_IV"/>
</dbReference>
<dbReference type="PANTHER" id="PTHR11236">
    <property type="entry name" value="AMINOBENZOATE/ANTHRANILATE SYNTHASE"/>
    <property type="match status" value="1"/>
</dbReference>
<dbReference type="InterPro" id="IPR015890">
    <property type="entry name" value="Chorismate_C"/>
</dbReference>
<organism evidence="2 3">
    <name type="scientific">Alkalibacillus silvisoli</name>
    <dbReference type="NCBI Taxonomy" id="392823"/>
    <lineage>
        <taxon>Bacteria</taxon>
        <taxon>Bacillati</taxon>
        <taxon>Bacillota</taxon>
        <taxon>Bacilli</taxon>
        <taxon>Bacillales</taxon>
        <taxon>Bacillaceae</taxon>
        <taxon>Alkalibacillus</taxon>
    </lineage>
</organism>
<dbReference type="InterPro" id="IPR043132">
    <property type="entry name" value="BCAT-like_C"/>
</dbReference>
<name>A0ABN1A3R7_9BACI</name>
<comment type="caution">
    <text evidence="2">The sequence shown here is derived from an EMBL/GenBank/DDBJ whole genome shotgun (WGS) entry which is preliminary data.</text>
</comment>
<dbReference type="PRINTS" id="PR00095">
    <property type="entry name" value="ANTSNTHASEI"/>
</dbReference>
<dbReference type="RefSeq" id="WP_343783725.1">
    <property type="nucleotide sequence ID" value="NZ_BAAACZ010000018.1"/>
</dbReference>
<protein>
    <submittedName>
        <fullName evidence="2">Aminodeoxychorismate synthase component I</fullName>
    </submittedName>
</protein>
<dbReference type="Gene3D" id="3.20.10.10">
    <property type="entry name" value="D-amino Acid Aminotransferase, subunit A, domain 2"/>
    <property type="match status" value="1"/>
</dbReference>
<dbReference type="InterPro" id="IPR036038">
    <property type="entry name" value="Aminotransferase-like"/>
</dbReference>
<dbReference type="InterPro" id="IPR005802">
    <property type="entry name" value="ADC_synth_comp_1"/>
</dbReference>
<evidence type="ECO:0000259" key="1">
    <source>
        <dbReference type="Pfam" id="PF00425"/>
    </source>
</evidence>
<dbReference type="Pfam" id="PF00425">
    <property type="entry name" value="Chorismate_bind"/>
    <property type="match status" value="1"/>
</dbReference>
<dbReference type="InterPro" id="IPR043131">
    <property type="entry name" value="BCAT-like_N"/>
</dbReference>
<dbReference type="InterPro" id="IPR005801">
    <property type="entry name" value="ADC_synthase"/>
</dbReference>
<dbReference type="Gene3D" id="3.30.470.10">
    <property type="match status" value="1"/>
</dbReference>
<dbReference type="NCBIfam" id="TIGR00553">
    <property type="entry name" value="pabB"/>
    <property type="match status" value="1"/>
</dbReference>